<reference evidence="2" key="1">
    <citation type="journal article" date="2015" name="Nature">
        <title>Complex archaea that bridge the gap between prokaryotes and eukaryotes.</title>
        <authorList>
            <person name="Spang A."/>
            <person name="Saw J.H."/>
            <person name="Jorgensen S.L."/>
            <person name="Zaremba-Niedzwiedzka K."/>
            <person name="Martijn J."/>
            <person name="Lind A.E."/>
            <person name="van Eijk R."/>
            <person name="Schleper C."/>
            <person name="Guy L."/>
            <person name="Ettema T.J."/>
        </authorList>
    </citation>
    <scope>NUCLEOTIDE SEQUENCE</scope>
</reference>
<feature type="non-terminal residue" evidence="2">
    <location>
        <position position="1"/>
    </location>
</feature>
<evidence type="ECO:0000259" key="1">
    <source>
        <dbReference type="Pfam" id="PF12705"/>
    </source>
</evidence>
<sequence>QTSTGRAVIPGKPCKMKARFTGKLDGLHHNKKELIIIEEKTGAKLDEHWLSQWILSHQITGYCLAASTFTGLPCSHALVSGMRIPIGKVPAEGIRREYVPRSNLMFEKWANWFVTSINMEQQWRDNVISAPMYTHSCNRYFRSCSFLPFCAADSIEEKEQIISEMEHDEWSPLND</sequence>
<proteinExistence type="predicted"/>
<dbReference type="EMBL" id="LAZR01005014">
    <property type="protein sequence ID" value="KKN03645.1"/>
    <property type="molecule type" value="Genomic_DNA"/>
</dbReference>
<gene>
    <name evidence="2" type="ORF">LCGC14_1105730</name>
</gene>
<evidence type="ECO:0000313" key="2">
    <source>
        <dbReference type="EMBL" id="KKN03645.1"/>
    </source>
</evidence>
<dbReference type="InterPro" id="IPR038726">
    <property type="entry name" value="PDDEXK_AddAB-type"/>
</dbReference>
<dbReference type="AlphaFoldDB" id="A0A0F9M872"/>
<accession>A0A0F9M872</accession>
<organism evidence="2">
    <name type="scientific">marine sediment metagenome</name>
    <dbReference type="NCBI Taxonomy" id="412755"/>
    <lineage>
        <taxon>unclassified sequences</taxon>
        <taxon>metagenomes</taxon>
        <taxon>ecological metagenomes</taxon>
    </lineage>
</organism>
<protein>
    <recommendedName>
        <fullName evidence="1">PD-(D/E)XK endonuclease-like domain-containing protein</fullName>
    </recommendedName>
</protein>
<dbReference type="Pfam" id="PF12705">
    <property type="entry name" value="PDDEXK_1"/>
    <property type="match status" value="1"/>
</dbReference>
<comment type="caution">
    <text evidence="2">The sequence shown here is derived from an EMBL/GenBank/DDBJ whole genome shotgun (WGS) entry which is preliminary data.</text>
</comment>
<name>A0A0F9M872_9ZZZZ</name>
<feature type="domain" description="PD-(D/E)XK endonuclease-like" evidence="1">
    <location>
        <begin position="18"/>
        <end position="150"/>
    </location>
</feature>